<organism evidence="1 2">
    <name type="scientific">Staphylotrichum tortipilum</name>
    <dbReference type="NCBI Taxonomy" id="2831512"/>
    <lineage>
        <taxon>Eukaryota</taxon>
        <taxon>Fungi</taxon>
        <taxon>Dikarya</taxon>
        <taxon>Ascomycota</taxon>
        <taxon>Pezizomycotina</taxon>
        <taxon>Sordariomycetes</taxon>
        <taxon>Sordariomycetidae</taxon>
        <taxon>Sordariales</taxon>
        <taxon>Chaetomiaceae</taxon>
        <taxon>Staphylotrichum</taxon>
    </lineage>
</organism>
<protein>
    <submittedName>
        <fullName evidence="1">Uncharacterized protein</fullName>
    </submittedName>
</protein>
<proteinExistence type="predicted"/>
<sequence>LPPSSSSSSCSRHPIDRTMDISVSVVGKGPISLPLKYDVPIHIAVTIPFSLLRNDFDPNTTPVPQWERPRSWLGTLLFGRRYENLPYASSQAHFLANPILYDRVWPKLSTMLFGQEERFLYSHMTSDAREWEKIGTANIFWVCATGITDDDISNVRAIVLTASPGLDDTGEGVLFTVEEMGETEKAAWKRDWMAMPPWTVPPSICGRADLGESDADLAMERKNSALCRLKAGFVELPLSGEKESFESD</sequence>
<reference evidence="1" key="1">
    <citation type="journal article" date="2023" name="Mol. Phylogenet. Evol.">
        <title>Genome-scale phylogeny and comparative genomics of the fungal order Sordariales.</title>
        <authorList>
            <person name="Hensen N."/>
            <person name="Bonometti L."/>
            <person name="Westerberg I."/>
            <person name="Brannstrom I.O."/>
            <person name="Guillou S."/>
            <person name="Cros-Aarteil S."/>
            <person name="Calhoun S."/>
            <person name="Haridas S."/>
            <person name="Kuo A."/>
            <person name="Mondo S."/>
            <person name="Pangilinan J."/>
            <person name="Riley R."/>
            <person name="LaButti K."/>
            <person name="Andreopoulos B."/>
            <person name="Lipzen A."/>
            <person name="Chen C."/>
            <person name="Yan M."/>
            <person name="Daum C."/>
            <person name="Ng V."/>
            <person name="Clum A."/>
            <person name="Steindorff A."/>
            <person name="Ohm R.A."/>
            <person name="Martin F."/>
            <person name="Silar P."/>
            <person name="Natvig D.O."/>
            <person name="Lalanne C."/>
            <person name="Gautier V."/>
            <person name="Ament-Velasquez S.L."/>
            <person name="Kruys A."/>
            <person name="Hutchinson M.I."/>
            <person name="Powell A.J."/>
            <person name="Barry K."/>
            <person name="Miller A.N."/>
            <person name="Grigoriev I.V."/>
            <person name="Debuchy R."/>
            <person name="Gladieux P."/>
            <person name="Hiltunen Thoren M."/>
            <person name="Johannesson H."/>
        </authorList>
    </citation>
    <scope>NUCLEOTIDE SEQUENCE</scope>
    <source>
        <strain evidence="1">CBS 103.79</strain>
    </source>
</reference>
<comment type="caution">
    <text evidence="1">The sequence shown here is derived from an EMBL/GenBank/DDBJ whole genome shotgun (WGS) entry which is preliminary data.</text>
</comment>
<gene>
    <name evidence="1" type="ORF">C8A05DRAFT_20531</name>
</gene>
<name>A0AAN6M9S0_9PEZI</name>
<evidence type="ECO:0000313" key="2">
    <source>
        <dbReference type="Proteomes" id="UP001303889"/>
    </source>
</evidence>
<dbReference type="Proteomes" id="UP001303889">
    <property type="component" value="Unassembled WGS sequence"/>
</dbReference>
<accession>A0AAN6M9S0</accession>
<evidence type="ECO:0000313" key="1">
    <source>
        <dbReference type="EMBL" id="KAK3896499.1"/>
    </source>
</evidence>
<feature type="non-terminal residue" evidence="1">
    <location>
        <position position="1"/>
    </location>
</feature>
<reference evidence="1" key="2">
    <citation type="submission" date="2023-05" db="EMBL/GenBank/DDBJ databases">
        <authorList>
            <consortium name="Lawrence Berkeley National Laboratory"/>
            <person name="Steindorff A."/>
            <person name="Hensen N."/>
            <person name="Bonometti L."/>
            <person name="Westerberg I."/>
            <person name="Brannstrom I.O."/>
            <person name="Guillou S."/>
            <person name="Cros-Aarteil S."/>
            <person name="Calhoun S."/>
            <person name="Haridas S."/>
            <person name="Kuo A."/>
            <person name="Mondo S."/>
            <person name="Pangilinan J."/>
            <person name="Riley R."/>
            <person name="Labutti K."/>
            <person name="Andreopoulos B."/>
            <person name="Lipzen A."/>
            <person name="Chen C."/>
            <person name="Yanf M."/>
            <person name="Daum C."/>
            <person name="Ng V."/>
            <person name="Clum A."/>
            <person name="Ohm R."/>
            <person name="Martin F."/>
            <person name="Silar P."/>
            <person name="Natvig D."/>
            <person name="Lalanne C."/>
            <person name="Gautier V."/>
            <person name="Ament-Velasquez S.L."/>
            <person name="Kruys A."/>
            <person name="Hutchinson M.I."/>
            <person name="Powell A.J."/>
            <person name="Barry K."/>
            <person name="Miller A.N."/>
            <person name="Grigoriev I.V."/>
            <person name="Debuchy R."/>
            <person name="Gladieux P."/>
            <person name="Thoren M.H."/>
            <person name="Johannesson H."/>
        </authorList>
    </citation>
    <scope>NUCLEOTIDE SEQUENCE</scope>
    <source>
        <strain evidence="1">CBS 103.79</strain>
    </source>
</reference>
<dbReference type="AlphaFoldDB" id="A0AAN6M9S0"/>
<dbReference type="EMBL" id="MU856587">
    <property type="protein sequence ID" value="KAK3896499.1"/>
    <property type="molecule type" value="Genomic_DNA"/>
</dbReference>
<keyword evidence="2" id="KW-1185">Reference proteome</keyword>